<dbReference type="InterPro" id="IPR002110">
    <property type="entry name" value="Ankyrin_rpt"/>
</dbReference>
<evidence type="ECO:0000256" key="1">
    <source>
        <dbReference type="PROSITE-ProRule" id="PRU00023"/>
    </source>
</evidence>
<dbReference type="PROSITE" id="PS50088">
    <property type="entry name" value="ANK_REPEAT"/>
    <property type="match status" value="1"/>
</dbReference>
<sequence>MGETFLHILCRSGPRTPKDSADFLLLLMDLCVTDFPFSKRDCHGRTILHILFQYSDGQHSIEFLAEMFSIMKPDLGVKDNAGFCVQEYLEQLDQGAIYNRGLKALVKRTSALSHPPIFLPNFHTNCFSYYDEKVLKAWLENNIKPGKITWIDNAGDNPLIAMLKFWTHDTSRDWFLAEAAERMIQSGDVIHMRDRDGDTALAIAARRGFRPVVSLLIENGAIVHSRNYRGVGILRQVEQSLAQDQAKSDPGLWSRLWSCQIALIDAGAIVDPTERDEWMSPSSRLLVEKEFAYRASASKPLPTPYPNRSDGL</sequence>
<keyword evidence="1" id="KW-0040">ANK repeat</keyword>
<dbReference type="STRING" id="1095630.A0A2J6SRU2"/>
<accession>A0A2J6SRU2</accession>
<evidence type="ECO:0000313" key="2">
    <source>
        <dbReference type="EMBL" id="PMD53508.1"/>
    </source>
</evidence>
<feature type="repeat" description="ANK" evidence="1">
    <location>
        <begin position="196"/>
        <end position="228"/>
    </location>
</feature>
<evidence type="ECO:0000313" key="3">
    <source>
        <dbReference type="Proteomes" id="UP000235371"/>
    </source>
</evidence>
<dbReference type="OrthoDB" id="194358at2759"/>
<protein>
    <submittedName>
        <fullName evidence="2">Uncharacterized protein</fullName>
    </submittedName>
</protein>
<dbReference type="InParanoid" id="A0A2J6SRU2"/>
<keyword evidence="3" id="KW-1185">Reference proteome</keyword>
<dbReference type="SMART" id="SM00248">
    <property type="entry name" value="ANK"/>
    <property type="match status" value="3"/>
</dbReference>
<name>A0A2J6SRU2_9HELO</name>
<dbReference type="InterPro" id="IPR036770">
    <property type="entry name" value="Ankyrin_rpt-contain_sf"/>
</dbReference>
<gene>
    <name evidence="2" type="ORF">K444DRAFT_619044</name>
</gene>
<dbReference type="AlphaFoldDB" id="A0A2J6SRU2"/>
<organism evidence="2 3">
    <name type="scientific">Hyaloscypha bicolor E</name>
    <dbReference type="NCBI Taxonomy" id="1095630"/>
    <lineage>
        <taxon>Eukaryota</taxon>
        <taxon>Fungi</taxon>
        <taxon>Dikarya</taxon>
        <taxon>Ascomycota</taxon>
        <taxon>Pezizomycotina</taxon>
        <taxon>Leotiomycetes</taxon>
        <taxon>Helotiales</taxon>
        <taxon>Hyaloscyphaceae</taxon>
        <taxon>Hyaloscypha</taxon>
        <taxon>Hyaloscypha bicolor</taxon>
    </lineage>
</organism>
<proteinExistence type="predicted"/>
<reference evidence="2 3" key="1">
    <citation type="submission" date="2016-04" db="EMBL/GenBank/DDBJ databases">
        <title>A degradative enzymes factory behind the ericoid mycorrhizal symbiosis.</title>
        <authorList>
            <consortium name="DOE Joint Genome Institute"/>
            <person name="Martino E."/>
            <person name="Morin E."/>
            <person name="Grelet G."/>
            <person name="Kuo A."/>
            <person name="Kohler A."/>
            <person name="Daghino S."/>
            <person name="Barry K."/>
            <person name="Choi C."/>
            <person name="Cichocki N."/>
            <person name="Clum A."/>
            <person name="Copeland A."/>
            <person name="Hainaut M."/>
            <person name="Haridas S."/>
            <person name="Labutti K."/>
            <person name="Lindquist E."/>
            <person name="Lipzen A."/>
            <person name="Khouja H.-R."/>
            <person name="Murat C."/>
            <person name="Ohm R."/>
            <person name="Olson A."/>
            <person name="Spatafora J."/>
            <person name="Veneault-Fourrey C."/>
            <person name="Henrissat B."/>
            <person name="Grigoriev I."/>
            <person name="Martin F."/>
            <person name="Perotto S."/>
        </authorList>
    </citation>
    <scope>NUCLEOTIDE SEQUENCE [LARGE SCALE GENOMIC DNA]</scope>
    <source>
        <strain evidence="2 3">E</strain>
    </source>
</reference>
<dbReference type="Proteomes" id="UP000235371">
    <property type="component" value="Unassembled WGS sequence"/>
</dbReference>
<dbReference type="EMBL" id="KZ613872">
    <property type="protein sequence ID" value="PMD53508.1"/>
    <property type="molecule type" value="Genomic_DNA"/>
</dbReference>
<dbReference type="Pfam" id="PF00023">
    <property type="entry name" value="Ank"/>
    <property type="match status" value="1"/>
</dbReference>
<dbReference type="GeneID" id="36589521"/>
<dbReference type="PROSITE" id="PS50297">
    <property type="entry name" value="ANK_REP_REGION"/>
    <property type="match status" value="1"/>
</dbReference>
<dbReference type="SUPFAM" id="SSF48403">
    <property type="entry name" value="Ankyrin repeat"/>
    <property type="match status" value="1"/>
</dbReference>
<dbReference type="RefSeq" id="XP_024730412.1">
    <property type="nucleotide sequence ID" value="XM_024881444.1"/>
</dbReference>
<dbReference type="Gene3D" id="1.25.40.20">
    <property type="entry name" value="Ankyrin repeat-containing domain"/>
    <property type="match status" value="1"/>
</dbReference>